<dbReference type="PANTHER" id="PTHR23513:SF11">
    <property type="entry name" value="STAPHYLOFERRIN A TRANSPORTER"/>
    <property type="match status" value="1"/>
</dbReference>
<dbReference type="RefSeq" id="WP_380020550.1">
    <property type="nucleotide sequence ID" value="NZ_JBHSHD010000007.1"/>
</dbReference>
<sequence>MNASASQPAPVAFAALRHPGFRAYFLLSALAMMADNIEHVISYWVIFEHFKSPALGGFAVVSHWLPFLLFSVYSGSLADRYDPRRMIQIGMTLFMGVSILWGVLFITGTLQVWHAAVLLIVHGLAGVLWGPPSQLLLHDIVGREHLQSAVRLNATARQLGLLMGPGIGGGLLLWLGPNLGILVNALLYLPFILWLAVAPYGPKFRAAGAVVATRAVRSLGDIWRALHEIAQHRVIMAMTLLAGCASLFIGNAYQAQMPGYAHDLGHAHADFSYSMLLAADAAGALTAGFVLESRSLLQPRARTACVLAMIWCVALAGFALIADYTFALVLLFVAGFVELSFNAMAQTLVQLDAPAEMRGRAIGVYNMFALGMRMFSGVTVGLVGARIGIHWSLALSAAVLFVVIGLLMRFALRGTAGTART</sequence>
<evidence type="ECO:0000256" key="6">
    <source>
        <dbReference type="ARBA" id="ARBA00023136"/>
    </source>
</evidence>
<feature type="transmembrane region" description="Helical" evidence="7">
    <location>
        <begin position="234"/>
        <end position="253"/>
    </location>
</feature>
<dbReference type="InterPro" id="IPR020846">
    <property type="entry name" value="MFS_dom"/>
</dbReference>
<organism evidence="9 10">
    <name type="scientific">Dokdonella ginsengisoli</name>
    <dbReference type="NCBI Taxonomy" id="363846"/>
    <lineage>
        <taxon>Bacteria</taxon>
        <taxon>Pseudomonadati</taxon>
        <taxon>Pseudomonadota</taxon>
        <taxon>Gammaproteobacteria</taxon>
        <taxon>Lysobacterales</taxon>
        <taxon>Rhodanobacteraceae</taxon>
        <taxon>Dokdonella</taxon>
    </lineage>
</organism>
<dbReference type="Pfam" id="PF05977">
    <property type="entry name" value="MFS_3"/>
    <property type="match status" value="1"/>
</dbReference>
<feature type="transmembrane region" description="Helical" evidence="7">
    <location>
        <begin position="23"/>
        <end position="47"/>
    </location>
</feature>
<keyword evidence="6 7" id="KW-0472">Membrane</keyword>
<feature type="transmembrane region" description="Helical" evidence="7">
    <location>
        <begin position="53"/>
        <end position="74"/>
    </location>
</feature>
<evidence type="ECO:0000256" key="7">
    <source>
        <dbReference type="SAM" id="Phobius"/>
    </source>
</evidence>
<dbReference type="Gene3D" id="1.20.1250.20">
    <property type="entry name" value="MFS general substrate transporter like domains"/>
    <property type="match status" value="1"/>
</dbReference>
<feature type="domain" description="Major facilitator superfamily (MFS) profile" evidence="8">
    <location>
        <begin position="1"/>
        <end position="416"/>
    </location>
</feature>
<feature type="transmembrane region" description="Helical" evidence="7">
    <location>
        <begin position="112"/>
        <end position="137"/>
    </location>
</feature>
<feature type="transmembrane region" description="Helical" evidence="7">
    <location>
        <begin position="389"/>
        <end position="412"/>
    </location>
</feature>
<accession>A0ABV9QVI4</accession>
<evidence type="ECO:0000256" key="2">
    <source>
        <dbReference type="ARBA" id="ARBA00022448"/>
    </source>
</evidence>
<keyword evidence="2" id="KW-0813">Transport</keyword>
<dbReference type="SUPFAM" id="SSF103473">
    <property type="entry name" value="MFS general substrate transporter"/>
    <property type="match status" value="1"/>
</dbReference>
<evidence type="ECO:0000256" key="5">
    <source>
        <dbReference type="ARBA" id="ARBA00022989"/>
    </source>
</evidence>
<evidence type="ECO:0000256" key="1">
    <source>
        <dbReference type="ARBA" id="ARBA00004651"/>
    </source>
</evidence>
<comment type="subcellular location">
    <subcellularLocation>
        <location evidence="1">Cell membrane</location>
        <topology evidence="1">Multi-pass membrane protein</topology>
    </subcellularLocation>
</comment>
<evidence type="ECO:0000256" key="4">
    <source>
        <dbReference type="ARBA" id="ARBA00022692"/>
    </source>
</evidence>
<dbReference type="CDD" id="cd06173">
    <property type="entry name" value="MFS_MefA_like"/>
    <property type="match status" value="1"/>
</dbReference>
<keyword evidence="10" id="KW-1185">Reference proteome</keyword>
<evidence type="ECO:0000313" key="9">
    <source>
        <dbReference type="EMBL" id="MFC4820655.1"/>
    </source>
</evidence>
<feature type="transmembrane region" description="Helical" evidence="7">
    <location>
        <begin position="181"/>
        <end position="200"/>
    </location>
</feature>
<feature type="transmembrane region" description="Helical" evidence="7">
    <location>
        <begin position="303"/>
        <end position="322"/>
    </location>
</feature>
<evidence type="ECO:0000256" key="3">
    <source>
        <dbReference type="ARBA" id="ARBA00022475"/>
    </source>
</evidence>
<evidence type="ECO:0000313" key="10">
    <source>
        <dbReference type="Proteomes" id="UP001595886"/>
    </source>
</evidence>
<dbReference type="PROSITE" id="PS50850">
    <property type="entry name" value="MFS"/>
    <property type="match status" value="1"/>
</dbReference>
<dbReference type="EMBL" id="JBHSHD010000007">
    <property type="protein sequence ID" value="MFC4820655.1"/>
    <property type="molecule type" value="Genomic_DNA"/>
</dbReference>
<feature type="transmembrane region" description="Helical" evidence="7">
    <location>
        <begin position="361"/>
        <end position="383"/>
    </location>
</feature>
<dbReference type="InterPro" id="IPR010290">
    <property type="entry name" value="TM_effector"/>
</dbReference>
<dbReference type="InterPro" id="IPR036259">
    <property type="entry name" value="MFS_trans_sf"/>
</dbReference>
<evidence type="ECO:0000259" key="8">
    <source>
        <dbReference type="PROSITE" id="PS50850"/>
    </source>
</evidence>
<dbReference type="Proteomes" id="UP001595886">
    <property type="component" value="Unassembled WGS sequence"/>
</dbReference>
<feature type="transmembrane region" description="Helical" evidence="7">
    <location>
        <begin position="273"/>
        <end position="291"/>
    </location>
</feature>
<feature type="transmembrane region" description="Helical" evidence="7">
    <location>
        <begin position="328"/>
        <end position="349"/>
    </location>
</feature>
<keyword evidence="3" id="KW-1003">Cell membrane</keyword>
<proteinExistence type="predicted"/>
<keyword evidence="4 7" id="KW-0812">Transmembrane</keyword>
<protein>
    <submittedName>
        <fullName evidence="9">MFS transporter</fullName>
    </submittedName>
</protein>
<name>A0ABV9QVI4_9GAMM</name>
<dbReference type="PANTHER" id="PTHR23513">
    <property type="entry name" value="INTEGRAL MEMBRANE EFFLUX PROTEIN-RELATED"/>
    <property type="match status" value="1"/>
</dbReference>
<feature type="transmembrane region" description="Helical" evidence="7">
    <location>
        <begin position="86"/>
        <end position="106"/>
    </location>
</feature>
<gene>
    <name evidence="9" type="ORF">ACFO6Q_09980</name>
</gene>
<keyword evidence="5 7" id="KW-1133">Transmembrane helix</keyword>
<reference evidence="10" key="1">
    <citation type="journal article" date="2019" name="Int. J. Syst. Evol. Microbiol.">
        <title>The Global Catalogue of Microorganisms (GCM) 10K type strain sequencing project: providing services to taxonomists for standard genome sequencing and annotation.</title>
        <authorList>
            <consortium name="The Broad Institute Genomics Platform"/>
            <consortium name="The Broad Institute Genome Sequencing Center for Infectious Disease"/>
            <person name="Wu L."/>
            <person name="Ma J."/>
        </authorList>
    </citation>
    <scope>NUCLEOTIDE SEQUENCE [LARGE SCALE GENOMIC DNA]</scope>
    <source>
        <strain evidence="10">CCUG 30340</strain>
    </source>
</reference>
<comment type="caution">
    <text evidence="9">The sequence shown here is derived from an EMBL/GenBank/DDBJ whole genome shotgun (WGS) entry which is preliminary data.</text>
</comment>